<proteinExistence type="predicted"/>
<dbReference type="Proteomes" id="UP000663879">
    <property type="component" value="Unassembled WGS sequence"/>
</dbReference>
<accession>A0A814BJ71</accession>
<evidence type="ECO:0000313" key="1">
    <source>
        <dbReference type="EMBL" id="CAF0926852.1"/>
    </source>
</evidence>
<keyword evidence="2" id="KW-1185">Reference proteome</keyword>
<reference evidence="1" key="1">
    <citation type="submission" date="2021-02" db="EMBL/GenBank/DDBJ databases">
        <authorList>
            <person name="Nowell W R."/>
        </authorList>
    </citation>
    <scope>NUCLEOTIDE SEQUENCE</scope>
    <source>
        <strain evidence="1">Ploen Becks lab</strain>
    </source>
</reference>
<evidence type="ECO:0000313" key="2">
    <source>
        <dbReference type="Proteomes" id="UP000663879"/>
    </source>
</evidence>
<organism evidence="1 2">
    <name type="scientific">Brachionus calyciflorus</name>
    <dbReference type="NCBI Taxonomy" id="104777"/>
    <lineage>
        <taxon>Eukaryota</taxon>
        <taxon>Metazoa</taxon>
        <taxon>Spiralia</taxon>
        <taxon>Gnathifera</taxon>
        <taxon>Rotifera</taxon>
        <taxon>Eurotatoria</taxon>
        <taxon>Monogononta</taxon>
        <taxon>Pseudotrocha</taxon>
        <taxon>Ploima</taxon>
        <taxon>Brachionidae</taxon>
        <taxon>Brachionus</taxon>
    </lineage>
</organism>
<dbReference type="AlphaFoldDB" id="A0A814BJ71"/>
<gene>
    <name evidence="1" type="ORF">OXX778_LOCUS12688</name>
</gene>
<protein>
    <submittedName>
        <fullName evidence="1">Uncharacterized protein</fullName>
    </submittedName>
</protein>
<sequence>MQSLFYHLTFIIGDKIPENNKYWKLYLLLSQIVEFILSNKITFNQLGQLERLIEDHHDLYLSLFPEETFKKKHHNLIHYPTAFKELGNLIDFSTIRFEAKHSFIKSASRSIHNQINILKSVSKKHQLFSLYNLVTNTQLNPEYEILKFNETYFD</sequence>
<comment type="caution">
    <text evidence="1">The sequence shown here is derived from an EMBL/GenBank/DDBJ whole genome shotgun (WGS) entry which is preliminary data.</text>
</comment>
<dbReference type="EMBL" id="CAJNOC010002334">
    <property type="protein sequence ID" value="CAF0926852.1"/>
    <property type="molecule type" value="Genomic_DNA"/>
</dbReference>
<dbReference type="OrthoDB" id="10045355at2759"/>
<name>A0A814BJ71_9BILA</name>